<dbReference type="AlphaFoldDB" id="K1USY6"/>
<evidence type="ECO:0000256" key="7">
    <source>
        <dbReference type="ARBA" id="ARBA00048573"/>
    </source>
</evidence>
<dbReference type="SUPFAM" id="SSF55681">
    <property type="entry name" value="Class II aaRS and biotin synthetases"/>
    <property type="match status" value="1"/>
</dbReference>
<evidence type="ECO:0000256" key="2">
    <source>
        <dbReference type="ARBA" id="ARBA00022598"/>
    </source>
</evidence>
<dbReference type="Pfam" id="PF00152">
    <property type="entry name" value="tRNA-synt_2"/>
    <property type="match status" value="1"/>
</dbReference>
<evidence type="ECO:0000256" key="4">
    <source>
        <dbReference type="ARBA" id="ARBA00022741"/>
    </source>
</evidence>
<dbReference type="GO" id="GO:0006430">
    <property type="term" value="P:lysyl-tRNA aminoacylation"/>
    <property type="evidence" value="ECO:0007669"/>
    <property type="project" value="InterPro"/>
</dbReference>
<dbReference type="Gene3D" id="2.40.50.140">
    <property type="entry name" value="Nucleic acid-binding proteins"/>
    <property type="match status" value="1"/>
</dbReference>
<dbReference type="GO" id="GO:0005829">
    <property type="term" value="C:cytosol"/>
    <property type="evidence" value="ECO:0007669"/>
    <property type="project" value="TreeGrafter"/>
</dbReference>
<dbReference type="InterPro" id="IPR002313">
    <property type="entry name" value="Lys-tRNA-ligase_II"/>
</dbReference>
<evidence type="ECO:0000256" key="5">
    <source>
        <dbReference type="ARBA" id="ARBA00022840"/>
    </source>
</evidence>
<evidence type="ECO:0000259" key="8">
    <source>
        <dbReference type="PROSITE" id="PS50862"/>
    </source>
</evidence>
<dbReference type="PROSITE" id="PS50862">
    <property type="entry name" value="AA_TRNA_LIGASE_II"/>
    <property type="match status" value="1"/>
</dbReference>
<keyword evidence="3" id="KW-0479">Metal-binding</keyword>
<dbReference type="PRINTS" id="PR00982">
    <property type="entry name" value="TRNASYNTHLYS"/>
</dbReference>
<dbReference type="NCBIfam" id="TIGR00499">
    <property type="entry name" value="lysS_bact"/>
    <property type="match status" value="1"/>
</dbReference>
<keyword evidence="6 9" id="KW-0030">Aminoacyl-tRNA synthetase</keyword>
<dbReference type="InterPro" id="IPR004365">
    <property type="entry name" value="NA-bd_OB_tRNA"/>
</dbReference>
<gene>
    <name evidence="9" type="ORF">OBE_01781</name>
</gene>
<dbReference type="GO" id="GO:0000049">
    <property type="term" value="F:tRNA binding"/>
    <property type="evidence" value="ECO:0007669"/>
    <property type="project" value="TreeGrafter"/>
</dbReference>
<protein>
    <recommendedName>
        <fullName evidence="1">lysine--tRNA ligase</fullName>
        <ecNumber evidence="1">6.1.1.6</ecNumber>
    </recommendedName>
</protein>
<dbReference type="NCBIfam" id="NF001756">
    <property type="entry name" value="PRK00484.1"/>
    <property type="match status" value="1"/>
</dbReference>
<reference evidence="9" key="1">
    <citation type="journal article" date="2013" name="Environ. Microbiol.">
        <title>Microbiota from the distal guts of lean and obese adolescents exhibit partial functional redundancy besides clear differences in community structure.</title>
        <authorList>
            <person name="Ferrer M."/>
            <person name="Ruiz A."/>
            <person name="Lanza F."/>
            <person name="Haange S.B."/>
            <person name="Oberbach A."/>
            <person name="Till H."/>
            <person name="Bargiela R."/>
            <person name="Campoy C."/>
            <person name="Segura M.T."/>
            <person name="Richter M."/>
            <person name="von Bergen M."/>
            <person name="Seifert J."/>
            <person name="Suarez A."/>
        </authorList>
    </citation>
    <scope>NUCLEOTIDE SEQUENCE</scope>
</reference>
<keyword evidence="5" id="KW-0067">ATP-binding</keyword>
<dbReference type="PANTHER" id="PTHR42918">
    <property type="entry name" value="LYSYL-TRNA SYNTHETASE"/>
    <property type="match status" value="1"/>
</dbReference>
<keyword evidence="4" id="KW-0547">Nucleotide-binding</keyword>
<dbReference type="Pfam" id="PF01336">
    <property type="entry name" value="tRNA_anti-codon"/>
    <property type="match status" value="1"/>
</dbReference>
<organism evidence="9">
    <name type="scientific">human gut metagenome</name>
    <dbReference type="NCBI Taxonomy" id="408170"/>
    <lineage>
        <taxon>unclassified sequences</taxon>
        <taxon>metagenomes</taxon>
        <taxon>organismal metagenomes</taxon>
    </lineage>
</organism>
<proteinExistence type="inferred from homology"/>
<dbReference type="GO" id="GO:0046872">
    <property type="term" value="F:metal ion binding"/>
    <property type="evidence" value="ECO:0007669"/>
    <property type="project" value="UniProtKB-KW"/>
</dbReference>
<feature type="domain" description="Aminoacyl-transfer RNA synthetases class-II family profile" evidence="8">
    <location>
        <begin position="161"/>
        <end position="480"/>
    </location>
</feature>
<dbReference type="InterPro" id="IPR045864">
    <property type="entry name" value="aa-tRNA-synth_II/BPL/LPL"/>
</dbReference>
<dbReference type="InterPro" id="IPR044136">
    <property type="entry name" value="Lys-tRNA-ligase_II_N"/>
</dbReference>
<dbReference type="InterPro" id="IPR006195">
    <property type="entry name" value="aa-tRNA-synth_II"/>
</dbReference>
<dbReference type="SUPFAM" id="SSF50249">
    <property type="entry name" value="Nucleic acid-binding proteins"/>
    <property type="match status" value="1"/>
</dbReference>
<dbReference type="GO" id="GO:0004824">
    <property type="term" value="F:lysine-tRNA ligase activity"/>
    <property type="evidence" value="ECO:0007669"/>
    <property type="project" value="UniProtKB-EC"/>
</dbReference>
<evidence type="ECO:0000256" key="1">
    <source>
        <dbReference type="ARBA" id="ARBA00013166"/>
    </source>
</evidence>
<dbReference type="InterPro" id="IPR012340">
    <property type="entry name" value="NA-bd_OB-fold"/>
</dbReference>
<dbReference type="EC" id="6.1.1.6" evidence="1"/>
<comment type="caution">
    <text evidence="9">The sequence shown here is derived from an EMBL/GenBank/DDBJ whole genome shotgun (WGS) entry which is preliminary data.</text>
</comment>
<evidence type="ECO:0000313" key="9">
    <source>
        <dbReference type="EMBL" id="EKC74616.1"/>
    </source>
</evidence>
<evidence type="ECO:0000256" key="3">
    <source>
        <dbReference type="ARBA" id="ARBA00022723"/>
    </source>
</evidence>
<comment type="catalytic activity">
    <reaction evidence="7">
        <text>tRNA(Lys) + L-lysine + ATP = L-lysyl-tRNA(Lys) + AMP + diphosphate</text>
        <dbReference type="Rhea" id="RHEA:20792"/>
        <dbReference type="Rhea" id="RHEA-COMP:9696"/>
        <dbReference type="Rhea" id="RHEA-COMP:9697"/>
        <dbReference type="ChEBI" id="CHEBI:30616"/>
        <dbReference type="ChEBI" id="CHEBI:32551"/>
        <dbReference type="ChEBI" id="CHEBI:33019"/>
        <dbReference type="ChEBI" id="CHEBI:78442"/>
        <dbReference type="ChEBI" id="CHEBI:78529"/>
        <dbReference type="ChEBI" id="CHEBI:456215"/>
        <dbReference type="EC" id="6.1.1.6"/>
    </reaction>
</comment>
<dbReference type="EMBL" id="AJWZ01001172">
    <property type="protein sequence ID" value="EKC74616.1"/>
    <property type="molecule type" value="Genomic_DNA"/>
</dbReference>
<sequence>MREFSEQEQVRREKLKNIKNPYPDRFEVNCEIADASQMEDGTTGIRVAGRIVLMRKMGKMSFLTIGDILGKIQISVKVDMIGEEAYQDFKANYDLGDFIGVEGELFTTHTGEKTIRASHIEFLGKALKPLPEKFHGVEDIETIYRKRYLDLITNDDSKKKFLFRSRFIKELRNYLDSKGYLEIETPILNNKASGATAKPFVTHHNALDIDLFLRIAPETYLKRAIVGGYTKVFEIARCFRNEGIDATHLQDFTMIEGYGAYLNYRDNMKFLREMLQSIIMNIFGTLEINVGDKVVDLSGEWEDISFRDLILKYSDIDINVYNTKELLLQKIREDKIEIDSETPLENLGYGNLVDQLYKKIARPYIINPVFLTKHPISLSPLARANDSDPTITDRFQLVINGAEIINAYSELVDPIEQEKRLLEQARLKANGDEESMPMDYDYIDAMEYGMPPISGWGMGIDRLVQLLTNSANIKDVVLFPLMKNKEDITND</sequence>
<evidence type="ECO:0000256" key="6">
    <source>
        <dbReference type="ARBA" id="ARBA00023146"/>
    </source>
</evidence>
<keyword evidence="2 9" id="KW-0436">Ligase</keyword>
<dbReference type="InterPro" id="IPR018149">
    <property type="entry name" value="Lys-tRNA-synth_II_C"/>
</dbReference>
<dbReference type="Gene3D" id="3.30.930.10">
    <property type="entry name" value="Bira Bifunctional Protein, Domain 2"/>
    <property type="match status" value="1"/>
</dbReference>
<dbReference type="GO" id="GO:0005524">
    <property type="term" value="F:ATP binding"/>
    <property type="evidence" value="ECO:0007669"/>
    <property type="project" value="UniProtKB-KW"/>
</dbReference>
<accession>K1USY6</accession>
<name>K1USY6_9ZZZZ</name>
<dbReference type="InterPro" id="IPR004364">
    <property type="entry name" value="Aa-tRNA-synt_II"/>
</dbReference>
<dbReference type="CDD" id="cd04322">
    <property type="entry name" value="LysRS_N"/>
    <property type="match status" value="1"/>
</dbReference>
<dbReference type="PANTHER" id="PTHR42918:SF15">
    <property type="entry name" value="LYSINE--TRNA LIGASE, CHLOROPLASTIC_MITOCHONDRIAL"/>
    <property type="match status" value="1"/>
</dbReference>
<dbReference type="HAMAP" id="MF_00252">
    <property type="entry name" value="Lys_tRNA_synth_class2"/>
    <property type="match status" value="1"/>
</dbReference>